<gene>
    <name evidence="3" type="ORF">FSB73_15965</name>
</gene>
<dbReference type="Pfam" id="PF01075">
    <property type="entry name" value="Glyco_transf_9"/>
    <property type="match status" value="1"/>
</dbReference>
<dbReference type="RefSeq" id="WP_146784377.1">
    <property type="nucleotide sequence ID" value="NZ_CP042434.1"/>
</dbReference>
<dbReference type="SUPFAM" id="SSF53756">
    <property type="entry name" value="UDP-Glycosyltransferase/glycogen phosphorylase"/>
    <property type="match status" value="1"/>
</dbReference>
<protein>
    <submittedName>
        <fullName evidence="3">Glycosyltransferase family 9 protein</fullName>
    </submittedName>
</protein>
<dbReference type="GO" id="GO:0005829">
    <property type="term" value="C:cytosol"/>
    <property type="evidence" value="ECO:0007669"/>
    <property type="project" value="TreeGrafter"/>
</dbReference>
<evidence type="ECO:0000313" key="3">
    <source>
        <dbReference type="EMBL" id="QEC72951.1"/>
    </source>
</evidence>
<dbReference type="GO" id="GO:0009244">
    <property type="term" value="P:lipopolysaccharide core region biosynthetic process"/>
    <property type="evidence" value="ECO:0007669"/>
    <property type="project" value="TreeGrafter"/>
</dbReference>
<dbReference type="GO" id="GO:0008713">
    <property type="term" value="F:ADP-heptose-lipopolysaccharide heptosyltransferase activity"/>
    <property type="evidence" value="ECO:0007669"/>
    <property type="project" value="TreeGrafter"/>
</dbReference>
<dbReference type="InterPro" id="IPR002201">
    <property type="entry name" value="Glyco_trans_9"/>
</dbReference>
<dbReference type="KEGG" id="agi:FSB73_15965"/>
<dbReference type="AlphaFoldDB" id="A0A5B8VPA6"/>
<dbReference type="Proteomes" id="UP000321291">
    <property type="component" value="Chromosome"/>
</dbReference>
<dbReference type="PANTHER" id="PTHR30160:SF1">
    <property type="entry name" value="LIPOPOLYSACCHARIDE 1,2-N-ACETYLGLUCOSAMINETRANSFERASE-RELATED"/>
    <property type="match status" value="1"/>
</dbReference>
<keyword evidence="2 3" id="KW-0808">Transferase</keyword>
<evidence type="ECO:0000256" key="2">
    <source>
        <dbReference type="ARBA" id="ARBA00022679"/>
    </source>
</evidence>
<evidence type="ECO:0000313" key="4">
    <source>
        <dbReference type="Proteomes" id="UP000321291"/>
    </source>
</evidence>
<keyword evidence="4" id="KW-1185">Reference proteome</keyword>
<dbReference type="Gene3D" id="3.40.50.2000">
    <property type="entry name" value="Glycogen Phosphorylase B"/>
    <property type="match status" value="2"/>
</dbReference>
<sequence>MKFLVIRFSSIGDIVLATPAIRCLKKRYPDSEVHFLTKMKMKAVTEANPYIDKFHYLDGDFKQMAADLKTENFDYIIDLHKNLRTLRLRFVLKAKWYSYQKLSIQKFLLTKFHWDLMPSTHITTRSLNTLLPLDVKDDGQGLDYFIGEKDRVDIKSLPEFLQSGYGAIVIGASYYTKKLPPEKLIELVNRLDCPLILMGGPEDKVIGEKIIQATNNTSAWNGCGVFSLNGSADLIRQAAWVISHDTGLQYIACAFNKRVMAVWGGTSPKLAVEPYYGTANPSNYRNYIVPGLSCQPCSNFGLKKCPKGHFKCMRLQDIEAIVQDTLKGYC</sequence>
<reference evidence="3 4" key="1">
    <citation type="journal article" date="2017" name="Int. J. Syst. Evol. Microbiol.">
        <title>Arachidicoccus ginsenosidivorans sp. nov., with ginsenoside-converting activity isolated from ginseng cultivating soil.</title>
        <authorList>
            <person name="Siddiqi M.Z."/>
            <person name="Aslam Z."/>
            <person name="Im W.T."/>
        </authorList>
    </citation>
    <scope>NUCLEOTIDE SEQUENCE [LARGE SCALE GENOMIC DNA]</scope>
    <source>
        <strain evidence="3 4">Gsoil 809</strain>
    </source>
</reference>
<dbReference type="PANTHER" id="PTHR30160">
    <property type="entry name" value="TETRAACYLDISACCHARIDE 4'-KINASE-RELATED"/>
    <property type="match status" value="1"/>
</dbReference>
<organism evidence="3 4">
    <name type="scientific">Arachidicoccus ginsenosidivorans</name>
    <dbReference type="NCBI Taxonomy" id="496057"/>
    <lineage>
        <taxon>Bacteria</taxon>
        <taxon>Pseudomonadati</taxon>
        <taxon>Bacteroidota</taxon>
        <taxon>Chitinophagia</taxon>
        <taxon>Chitinophagales</taxon>
        <taxon>Chitinophagaceae</taxon>
        <taxon>Arachidicoccus</taxon>
    </lineage>
</organism>
<proteinExistence type="predicted"/>
<keyword evidence="1" id="KW-0328">Glycosyltransferase</keyword>
<evidence type="ECO:0000256" key="1">
    <source>
        <dbReference type="ARBA" id="ARBA00022676"/>
    </source>
</evidence>
<dbReference type="InterPro" id="IPR051199">
    <property type="entry name" value="LPS_LOS_Heptosyltrfase"/>
</dbReference>
<dbReference type="OrthoDB" id="9768048at2"/>
<dbReference type="CDD" id="cd03789">
    <property type="entry name" value="GT9_LPS_heptosyltransferase"/>
    <property type="match status" value="1"/>
</dbReference>
<dbReference type="EMBL" id="CP042434">
    <property type="protein sequence ID" value="QEC72951.1"/>
    <property type="molecule type" value="Genomic_DNA"/>
</dbReference>
<accession>A0A5B8VPA6</accession>
<name>A0A5B8VPA6_9BACT</name>